<evidence type="ECO:0000313" key="4">
    <source>
        <dbReference type="Proteomes" id="UP001501771"/>
    </source>
</evidence>
<dbReference type="Pfam" id="PF04977">
    <property type="entry name" value="DivIC"/>
    <property type="match status" value="1"/>
</dbReference>
<organism evidence="3 4">
    <name type="scientific">Nocardioides koreensis</name>
    <dbReference type="NCBI Taxonomy" id="433651"/>
    <lineage>
        <taxon>Bacteria</taxon>
        <taxon>Bacillati</taxon>
        <taxon>Actinomycetota</taxon>
        <taxon>Actinomycetes</taxon>
        <taxon>Propionibacteriales</taxon>
        <taxon>Nocardioidaceae</taxon>
        <taxon>Nocardioides</taxon>
    </lineage>
</organism>
<keyword evidence="2" id="KW-1133">Transmembrane helix</keyword>
<evidence type="ECO:0000313" key="3">
    <source>
        <dbReference type="EMBL" id="GAA2142961.1"/>
    </source>
</evidence>
<feature type="region of interest" description="Disordered" evidence="1">
    <location>
        <begin position="1"/>
        <end position="51"/>
    </location>
</feature>
<feature type="compositionally biased region" description="Gly residues" evidence="1">
    <location>
        <begin position="18"/>
        <end position="33"/>
    </location>
</feature>
<sequence>MADNRRTPPRGSRPRGRTGPGRTTGSGRGGGGRPPQPPPAQAAGGDRPRRPRLTGRAAILVLVLSVLAISYASSMRAYFQQRTHIEDLKTQIAQREANIDELEREKRRWHDPAYVQAQARERFGYLMPGETSYVVLGMDGKPLESQSTLTDPSTVNQHRPTAWWTTEWRSVQLAGVPPEPEAPPATEIDGTEEKQQ</sequence>
<comment type="caution">
    <text evidence="3">The sequence shown here is derived from an EMBL/GenBank/DDBJ whole genome shotgun (WGS) entry which is preliminary data.</text>
</comment>
<dbReference type="RefSeq" id="WP_344149628.1">
    <property type="nucleotide sequence ID" value="NZ_BAAAQR010000003.1"/>
</dbReference>
<evidence type="ECO:0000256" key="2">
    <source>
        <dbReference type="SAM" id="Phobius"/>
    </source>
</evidence>
<evidence type="ECO:0000256" key="1">
    <source>
        <dbReference type="SAM" id="MobiDB-lite"/>
    </source>
</evidence>
<dbReference type="EMBL" id="BAAAQR010000003">
    <property type="protein sequence ID" value="GAA2142961.1"/>
    <property type="molecule type" value="Genomic_DNA"/>
</dbReference>
<proteinExistence type="predicted"/>
<keyword evidence="2" id="KW-0472">Membrane</keyword>
<accession>A0ABN2ZIX3</accession>
<dbReference type="Proteomes" id="UP001501771">
    <property type="component" value="Unassembled WGS sequence"/>
</dbReference>
<keyword evidence="2" id="KW-0812">Transmembrane</keyword>
<dbReference type="InterPro" id="IPR007060">
    <property type="entry name" value="FtsL/DivIC"/>
</dbReference>
<feature type="region of interest" description="Disordered" evidence="1">
    <location>
        <begin position="173"/>
        <end position="196"/>
    </location>
</feature>
<protein>
    <recommendedName>
        <fullName evidence="5">Septum formation initiator family protein</fullName>
    </recommendedName>
</protein>
<evidence type="ECO:0008006" key="5">
    <source>
        <dbReference type="Google" id="ProtNLM"/>
    </source>
</evidence>
<keyword evidence="4" id="KW-1185">Reference proteome</keyword>
<reference evidence="3 4" key="1">
    <citation type="journal article" date="2019" name="Int. J. Syst. Evol. Microbiol.">
        <title>The Global Catalogue of Microorganisms (GCM) 10K type strain sequencing project: providing services to taxonomists for standard genome sequencing and annotation.</title>
        <authorList>
            <consortium name="The Broad Institute Genomics Platform"/>
            <consortium name="The Broad Institute Genome Sequencing Center for Infectious Disease"/>
            <person name="Wu L."/>
            <person name="Ma J."/>
        </authorList>
    </citation>
    <scope>NUCLEOTIDE SEQUENCE [LARGE SCALE GENOMIC DNA]</scope>
    <source>
        <strain evidence="3 4">JCM 16022</strain>
    </source>
</reference>
<feature type="transmembrane region" description="Helical" evidence="2">
    <location>
        <begin position="57"/>
        <end position="79"/>
    </location>
</feature>
<gene>
    <name evidence="3" type="ORF">GCM10009844_14760</name>
</gene>
<name>A0ABN2ZIX3_9ACTN</name>